<name>A0A834Z8M1_TETSI</name>
<dbReference type="CDD" id="cd03784">
    <property type="entry name" value="GT1_Gtf-like"/>
    <property type="match status" value="1"/>
</dbReference>
<reference evidence="5 6" key="1">
    <citation type="submission" date="2020-04" db="EMBL/GenBank/DDBJ databases">
        <title>Plant Genome Project.</title>
        <authorList>
            <person name="Zhang R.-G."/>
        </authorList>
    </citation>
    <scope>NUCLEOTIDE SEQUENCE [LARGE SCALE GENOMIC DNA]</scope>
    <source>
        <strain evidence="5">YNK0</strain>
        <tissue evidence="5">Leaf</tissue>
    </source>
</reference>
<evidence type="ECO:0000313" key="5">
    <source>
        <dbReference type="EMBL" id="KAF8400373.1"/>
    </source>
</evidence>
<dbReference type="OMA" id="HCANHAG"/>
<sequence>MPQAYHQDSSTEPQVIVIPFPFASHAAPLHTLVRRLATEARDVTFSFFNLAESNSSISALESEDLGNLKAYNISDGIPENYVFTGKPHEDVRLFMKAAPETYKRAIRAAIGDKKISCVISDGLLSFFAAEMAEEMKVPWIAFWIPASFTLCTHAHTDLIRSTIGIPIDGREDESLNFLPGMSEFRVGDIQKDIVSADFDLPVAIAAYRMAQMLPRAAAVVINSYEELNPTITDYFKSKFQKCLNVGPFTIMPSEPSDSDQNGCLLWLDGQKARSVAFASFGRALSPADHEIAALAEALEASGVPFLWSLKKSLWAVLPDGFLERTKARGKLVPWAPQVEILVHPAVGVFVTHCGWNSAVESVMGRVPMICRPIFADHFLNTRMVTDVWRIGVRIEGGVFTRDGTTRALDLIFKDEKARKKMIEKMGVIRETMIKAIGPGGSSSENFKTLLELISNHEA</sequence>
<dbReference type="FunFam" id="3.40.50.2000:FF:000056">
    <property type="entry name" value="Glycosyltransferase"/>
    <property type="match status" value="1"/>
</dbReference>
<evidence type="ECO:0000256" key="3">
    <source>
        <dbReference type="RuleBase" id="RU003718"/>
    </source>
</evidence>
<evidence type="ECO:0000313" key="6">
    <source>
        <dbReference type="Proteomes" id="UP000655225"/>
    </source>
</evidence>
<dbReference type="Proteomes" id="UP000655225">
    <property type="component" value="Unassembled WGS sequence"/>
</dbReference>
<dbReference type="AlphaFoldDB" id="A0A834Z8M1"/>
<comment type="caution">
    <text evidence="5">The sequence shown here is derived from an EMBL/GenBank/DDBJ whole genome shotgun (WGS) entry which is preliminary data.</text>
</comment>
<dbReference type="Gene3D" id="3.40.50.2000">
    <property type="entry name" value="Glycogen Phosphorylase B"/>
    <property type="match status" value="2"/>
</dbReference>
<proteinExistence type="inferred from homology"/>
<dbReference type="EC" id="2.4.1.-" evidence="4"/>
<dbReference type="SUPFAM" id="SSF53756">
    <property type="entry name" value="UDP-Glycosyltransferase/glycogen phosphorylase"/>
    <property type="match status" value="1"/>
</dbReference>
<accession>A0A834Z8M1</accession>
<keyword evidence="6" id="KW-1185">Reference proteome</keyword>
<keyword evidence="3" id="KW-0328">Glycosyltransferase</keyword>
<dbReference type="OrthoDB" id="5835829at2759"/>
<dbReference type="PROSITE" id="PS00375">
    <property type="entry name" value="UDPGT"/>
    <property type="match status" value="1"/>
</dbReference>
<keyword evidence="2 3" id="KW-0808">Transferase</keyword>
<dbReference type="InterPro" id="IPR002213">
    <property type="entry name" value="UDP_glucos_trans"/>
</dbReference>
<gene>
    <name evidence="5" type="ORF">HHK36_013671</name>
</gene>
<evidence type="ECO:0000256" key="2">
    <source>
        <dbReference type="ARBA" id="ARBA00022679"/>
    </source>
</evidence>
<comment type="similarity">
    <text evidence="1 3">Belongs to the UDP-glycosyltransferase family.</text>
</comment>
<dbReference type="GO" id="GO:0035251">
    <property type="term" value="F:UDP-glucosyltransferase activity"/>
    <property type="evidence" value="ECO:0007669"/>
    <property type="project" value="InterPro"/>
</dbReference>
<evidence type="ECO:0000256" key="4">
    <source>
        <dbReference type="RuleBase" id="RU362057"/>
    </source>
</evidence>
<dbReference type="PANTHER" id="PTHR48049:SF65">
    <property type="entry name" value="ANTHOCYANIDIN 3-O-GLUCOSYLTRANSFERASE"/>
    <property type="match status" value="1"/>
</dbReference>
<dbReference type="EMBL" id="JABCRI010000009">
    <property type="protein sequence ID" value="KAF8400373.1"/>
    <property type="molecule type" value="Genomic_DNA"/>
</dbReference>
<evidence type="ECO:0000256" key="1">
    <source>
        <dbReference type="ARBA" id="ARBA00009995"/>
    </source>
</evidence>
<dbReference type="Pfam" id="PF00201">
    <property type="entry name" value="UDPGT"/>
    <property type="match status" value="1"/>
</dbReference>
<organism evidence="5 6">
    <name type="scientific">Tetracentron sinense</name>
    <name type="common">Spur-leaf</name>
    <dbReference type="NCBI Taxonomy" id="13715"/>
    <lineage>
        <taxon>Eukaryota</taxon>
        <taxon>Viridiplantae</taxon>
        <taxon>Streptophyta</taxon>
        <taxon>Embryophyta</taxon>
        <taxon>Tracheophyta</taxon>
        <taxon>Spermatophyta</taxon>
        <taxon>Magnoliopsida</taxon>
        <taxon>Trochodendrales</taxon>
        <taxon>Trochodendraceae</taxon>
        <taxon>Tetracentron</taxon>
    </lineage>
</organism>
<protein>
    <recommendedName>
        <fullName evidence="4">Glycosyltransferase</fullName>
        <ecNumber evidence="4">2.4.1.-</ecNumber>
    </recommendedName>
</protein>
<dbReference type="InterPro" id="IPR050481">
    <property type="entry name" value="UDP-glycosyltransf_plant"/>
</dbReference>
<dbReference type="InterPro" id="IPR035595">
    <property type="entry name" value="UDP_glycos_trans_CS"/>
</dbReference>
<dbReference type="PANTHER" id="PTHR48049">
    <property type="entry name" value="GLYCOSYLTRANSFERASE"/>
    <property type="match status" value="1"/>
</dbReference>